<dbReference type="InterPro" id="IPR002525">
    <property type="entry name" value="Transp_IS110-like_N"/>
</dbReference>
<dbReference type="GO" id="GO:0006313">
    <property type="term" value="P:DNA transposition"/>
    <property type="evidence" value="ECO:0007669"/>
    <property type="project" value="InterPro"/>
</dbReference>
<comment type="caution">
    <text evidence="4">The sequence shown here is derived from an EMBL/GenBank/DDBJ whole genome shotgun (WGS) entry which is preliminary data.</text>
</comment>
<dbReference type="PANTHER" id="PTHR33055:SF3">
    <property type="entry name" value="PUTATIVE TRANSPOSASE FOR IS117-RELATED"/>
    <property type="match status" value="1"/>
</dbReference>
<feature type="coiled-coil region" evidence="1">
    <location>
        <begin position="175"/>
        <end position="202"/>
    </location>
</feature>
<evidence type="ECO:0000313" key="4">
    <source>
        <dbReference type="EMBL" id="MCW6536003.1"/>
    </source>
</evidence>
<keyword evidence="5" id="KW-1185">Reference proteome</keyword>
<feature type="domain" description="Transposase IS116/IS110/IS902 C-terminal" evidence="3">
    <location>
        <begin position="206"/>
        <end position="289"/>
    </location>
</feature>
<organism evidence="4 5">
    <name type="scientific">Sphingomonas lycopersici</name>
    <dbReference type="NCBI Taxonomy" id="2951807"/>
    <lineage>
        <taxon>Bacteria</taxon>
        <taxon>Pseudomonadati</taxon>
        <taxon>Pseudomonadota</taxon>
        <taxon>Alphaproteobacteria</taxon>
        <taxon>Sphingomonadales</taxon>
        <taxon>Sphingomonadaceae</taxon>
        <taxon>Sphingomonas</taxon>
    </lineage>
</organism>
<dbReference type="EMBL" id="JANFAV010000010">
    <property type="protein sequence ID" value="MCW6536003.1"/>
    <property type="molecule type" value="Genomic_DNA"/>
</dbReference>
<sequence length="332" mass="37118">MQMLAIDLAKQSFHVHGINSDGEIISRRVGRQGLPALVEKLDPEVVAMEACATAHYWGRRFIDEGRQVRLINPHFVKPFVRGSKNDAVDAEAIFDAASRPTMRFVPVKTEAQQDLQSLHRVRDRLVAQRTSLINHLRGLLAEYGLIFPKGAALLLPRVRAGLGEAQLSKMAHETFEALVAELEMVEERIDRLDKRLDDICREDAICRRLMTLPGVGPIVATALAASIGDPRQFQSGREMAAWIGLVPRQYSTGGKTHLGGVGRRANHYLRRQLVHGARAVALRLKAKTDARSLWFQAVIDRRGFNKGIVAMANKTVRIAWAMLIRQEDYARA</sequence>
<dbReference type="InterPro" id="IPR047650">
    <property type="entry name" value="Transpos_IS110"/>
</dbReference>
<reference evidence="4" key="1">
    <citation type="submission" date="2022-06" db="EMBL/GenBank/DDBJ databases">
        <title>Sphingomonas sp. nov. isolated from rhizosphere soil of tomato.</title>
        <authorList>
            <person name="Dong H."/>
            <person name="Gao R."/>
        </authorList>
    </citation>
    <scope>NUCLEOTIDE SEQUENCE</scope>
    <source>
        <strain evidence="4">MMSM24</strain>
    </source>
</reference>
<protein>
    <submittedName>
        <fullName evidence="4">IS110 family transposase</fullName>
    </submittedName>
</protein>
<dbReference type="InterPro" id="IPR003346">
    <property type="entry name" value="Transposase_20"/>
</dbReference>
<name>A0AA41ZAI8_9SPHN</name>
<dbReference type="RefSeq" id="WP_265269432.1">
    <property type="nucleotide sequence ID" value="NZ_JANFAV010000010.1"/>
</dbReference>
<dbReference type="Proteomes" id="UP001165565">
    <property type="component" value="Unassembled WGS sequence"/>
</dbReference>
<dbReference type="Pfam" id="PF01548">
    <property type="entry name" value="DEDD_Tnp_IS110"/>
    <property type="match status" value="1"/>
</dbReference>
<accession>A0AA41ZAI8</accession>
<evidence type="ECO:0000313" key="5">
    <source>
        <dbReference type="Proteomes" id="UP001165565"/>
    </source>
</evidence>
<dbReference type="Pfam" id="PF02371">
    <property type="entry name" value="Transposase_20"/>
    <property type="match status" value="1"/>
</dbReference>
<gene>
    <name evidence="4" type="ORF">NEE01_14570</name>
</gene>
<feature type="domain" description="Transposase IS110-like N-terminal" evidence="2">
    <location>
        <begin position="5"/>
        <end position="143"/>
    </location>
</feature>
<evidence type="ECO:0000259" key="3">
    <source>
        <dbReference type="Pfam" id="PF02371"/>
    </source>
</evidence>
<keyword evidence="1" id="KW-0175">Coiled coil</keyword>
<dbReference type="AlphaFoldDB" id="A0AA41ZAI8"/>
<dbReference type="PANTHER" id="PTHR33055">
    <property type="entry name" value="TRANSPOSASE FOR INSERTION SEQUENCE ELEMENT IS1111A"/>
    <property type="match status" value="1"/>
</dbReference>
<dbReference type="NCBIfam" id="NF033542">
    <property type="entry name" value="transpos_IS110"/>
    <property type="match status" value="1"/>
</dbReference>
<proteinExistence type="predicted"/>
<evidence type="ECO:0000259" key="2">
    <source>
        <dbReference type="Pfam" id="PF01548"/>
    </source>
</evidence>
<evidence type="ECO:0000256" key="1">
    <source>
        <dbReference type="SAM" id="Coils"/>
    </source>
</evidence>
<dbReference type="GO" id="GO:0003677">
    <property type="term" value="F:DNA binding"/>
    <property type="evidence" value="ECO:0007669"/>
    <property type="project" value="InterPro"/>
</dbReference>
<dbReference type="GO" id="GO:0004803">
    <property type="term" value="F:transposase activity"/>
    <property type="evidence" value="ECO:0007669"/>
    <property type="project" value="InterPro"/>
</dbReference>